<keyword evidence="5" id="KW-1185">Reference proteome</keyword>
<dbReference type="Pfam" id="PF13432">
    <property type="entry name" value="TPR_16"/>
    <property type="match status" value="2"/>
</dbReference>
<dbReference type="PROSITE" id="PS50005">
    <property type="entry name" value="TPR"/>
    <property type="match status" value="2"/>
</dbReference>
<dbReference type="PANTHER" id="PTHR12558">
    <property type="entry name" value="CELL DIVISION CYCLE 16,23,27"/>
    <property type="match status" value="1"/>
</dbReference>
<sequence length="766" mass="85893" precursor="true">MTGFLRRSVCRRMVSTWLLTAMTGLLLPASSSGQDSAKAPEAAPPTPVTRFPGLPVQEGDDPLSLFIPKDEETSDEKLKDEALAWFMTAQLHYSRGENSEGLAALKKTVEKDPSSLTPYRILVPALLDARDLDAARKYALQGAALKPEGIILVQGVALVLTRVRQVDEAIALLQEGLALVPREKELGRYLSLQRQLGALHKAVGKNQEASDYYKLVFDALQAPDSKLSPEQIKDLLGEPGALFDEFGNVFLQSAQPELALKAFDEASKYRPSRPGIHSYNLALLFRDTKKPEQALAELDKYFAAQLQIKGRDAYQLLKDLLTDLKRDGELLGRLEKMKEADTQNAALAYFLADQYVAAGRFDDALAAYRGAPGGARDPRALVGLVHIYRQKKDWPELFSALTRAFPVVDAQDEELTLRFQEEVDAIQKDKDAFDGLVAHARKLQSEDPPKLEFFPAYIMGKLCIDTDRSEDAIGFYRYAISMQNSPPAQLYVDIALHLIQTDKFKPAIEILTEAVQHPSLDDERPYFLDLQIAALEMDGQTDKALEVVTQAKQDYPRALPLISREAWIYYHSQQWEKAIAAYEALIQAGPSLNAKQEMLNTWRFSLSAIYVHLENFDKGESILEELLAKEPENTQANNDLGYLWADRGKNLPRAKIMIEKALAAEPENAAYLDSMGWVQYRLGQFSEAKESLLKAVKDPKRQDATIWDHLGDVYDKLGDKEEAIKAWIKALEIEFEKPKQEEKLVKSLLQKVPADRIPKKDSSDSK</sequence>
<dbReference type="SMART" id="SM00028">
    <property type="entry name" value="TPR"/>
    <property type="match status" value="11"/>
</dbReference>
<feature type="repeat" description="TPR" evidence="1">
    <location>
        <begin position="704"/>
        <end position="737"/>
    </location>
</feature>
<dbReference type="Gene3D" id="1.25.40.10">
    <property type="entry name" value="Tetratricopeptide repeat domain"/>
    <property type="match status" value="4"/>
</dbReference>
<dbReference type="PANTHER" id="PTHR12558:SF13">
    <property type="entry name" value="CELL DIVISION CYCLE PROTEIN 27 HOMOLOG"/>
    <property type="match status" value="1"/>
</dbReference>
<feature type="repeat" description="TPR" evidence="1">
    <location>
        <begin position="82"/>
        <end position="115"/>
    </location>
</feature>
<dbReference type="RefSeq" id="WP_145030857.1">
    <property type="nucleotide sequence ID" value="NZ_CP036271.1"/>
</dbReference>
<gene>
    <name evidence="4" type="ORF">Pan44_31010</name>
</gene>
<feature type="region of interest" description="Disordered" evidence="2">
    <location>
        <begin position="30"/>
        <end position="55"/>
    </location>
</feature>
<dbReference type="Pfam" id="PF13174">
    <property type="entry name" value="TPR_6"/>
    <property type="match status" value="1"/>
</dbReference>
<feature type="chain" id="PRO_5022023542" evidence="3">
    <location>
        <begin position="34"/>
        <end position="766"/>
    </location>
</feature>
<reference evidence="4 5" key="1">
    <citation type="submission" date="2019-02" db="EMBL/GenBank/DDBJ databases">
        <title>Deep-cultivation of Planctomycetes and their phenomic and genomic characterization uncovers novel biology.</title>
        <authorList>
            <person name="Wiegand S."/>
            <person name="Jogler M."/>
            <person name="Boedeker C."/>
            <person name="Pinto D."/>
            <person name="Vollmers J."/>
            <person name="Rivas-Marin E."/>
            <person name="Kohn T."/>
            <person name="Peeters S.H."/>
            <person name="Heuer A."/>
            <person name="Rast P."/>
            <person name="Oberbeckmann S."/>
            <person name="Bunk B."/>
            <person name="Jeske O."/>
            <person name="Meyerdierks A."/>
            <person name="Storesund J.E."/>
            <person name="Kallscheuer N."/>
            <person name="Luecker S."/>
            <person name="Lage O.M."/>
            <person name="Pohl T."/>
            <person name="Merkel B.J."/>
            <person name="Hornburger P."/>
            <person name="Mueller R.-W."/>
            <person name="Bruemmer F."/>
            <person name="Labrenz M."/>
            <person name="Spormann A.M."/>
            <person name="Op den Camp H."/>
            <person name="Overmann J."/>
            <person name="Amann R."/>
            <person name="Jetten M.S.M."/>
            <person name="Mascher T."/>
            <person name="Medema M.H."/>
            <person name="Devos D.P."/>
            <person name="Kaster A.-K."/>
            <person name="Ovreas L."/>
            <person name="Rohde M."/>
            <person name="Galperin M.Y."/>
            <person name="Jogler C."/>
        </authorList>
    </citation>
    <scope>NUCLEOTIDE SEQUENCE [LARGE SCALE GENOMIC DNA]</scope>
    <source>
        <strain evidence="4 5">Pan44</strain>
    </source>
</reference>
<evidence type="ECO:0000256" key="1">
    <source>
        <dbReference type="PROSITE-ProRule" id="PRU00339"/>
    </source>
</evidence>
<evidence type="ECO:0000313" key="5">
    <source>
        <dbReference type="Proteomes" id="UP000315700"/>
    </source>
</evidence>
<evidence type="ECO:0000256" key="2">
    <source>
        <dbReference type="SAM" id="MobiDB-lite"/>
    </source>
</evidence>
<proteinExistence type="predicted"/>
<dbReference type="AlphaFoldDB" id="A0A517SG27"/>
<keyword evidence="3" id="KW-0732">Signal</keyword>
<dbReference type="EMBL" id="CP036271">
    <property type="protein sequence ID" value="QDT55060.1"/>
    <property type="molecule type" value="Genomic_DNA"/>
</dbReference>
<evidence type="ECO:0000313" key="4">
    <source>
        <dbReference type="EMBL" id="QDT55060.1"/>
    </source>
</evidence>
<dbReference type="Proteomes" id="UP000315700">
    <property type="component" value="Chromosome"/>
</dbReference>
<dbReference type="InterPro" id="IPR011990">
    <property type="entry name" value="TPR-like_helical_dom_sf"/>
</dbReference>
<dbReference type="InParanoid" id="A0A517SG27"/>
<feature type="signal peptide" evidence="3">
    <location>
        <begin position="1"/>
        <end position="33"/>
    </location>
</feature>
<dbReference type="InterPro" id="IPR019734">
    <property type="entry name" value="TPR_rpt"/>
</dbReference>
<dbReference type="OrthoDB" id="9766710at2"/>
<protein>
    <submittedName>
        <fullName evidence="4">Tetratricopeptide repeat protein</fullName>
    </submittedName>
</protein>
<accession>A0A517SG27</accession>
<evidence type="ECO:0000256" key="3">
    <source>
        <dbReference type="SAM" id="SignalP"/>
    </source>
</evidence>
<keyword evidence="1" id="KW-0802">TPR repeat</keyword>
<dbReference type="SUPFAM" id="SSF48452">
    <property type="entry name" value="TPR-like"/>
    <property type="match status" value="3"/>
</dbReference>
<dbReference type="KEGG" id="ccos:Pan44_31010"/>
<name>A0A517SG27_9PLAN</name>
<organism evidence="4 5">
    <name type="scientific">Caulifigura coniformis</name>
    <dbReference type="NCBI Taxonomy" id="2527983"/>
    <lineage>
        <taxon>Bacteria</taxon>
        <taxon>Pseudomonadati</taxon>
        <taxon>Planctomycetota</taxon>
        <taxon>Planctomycetia</taxon>
        <taxon>Planctomycetales</taxon>
        <taxon>Planctomycetaceae</taxon>
        <taxon>Caulifigura</taxon>
    </lineage>
</organism>